<keyword evidence="3" id="KW-1185">Reference proteome</keyword>
<dbReference type="RefSeq" id="WP_184749900.1">
    <property type="nucleotide sequence ID" value="NZ_BAAAJR010000003.1"/>
</dbReference>
<evidence type="ECO:0000256" key="1">
    <source>
        <dbReference type="SAM" id="Phobius"/>
    </source>
</evidence>
<feature type="transmembrane region" description="Helical" evidence="1">
    <location>
        <begin position="308"/>
        <end position="327"/>
    </location>
</feature>
<dbReference type="InterPro" id="IPR036259">
    <property type="entry name" value="MFS_trans_sf"/>
</dbReference>
<feature type="transmembrane region" description="Helical" evidence="1">
    <location>
        <begin position="105"/>
        <end position="127"/>
    </location>
</feature>
<feature type="transmembrane region" description="Helical" evidence="1">
    <location>
        <begin position="252"/>
        <end position="276"/>
    </location>
</feature>
<feature type="transmembrane region" description="Helical" evidence="1">
    <location>
        <begin position="348"/>
        <end position="365"/>
    </location>
</feature>
<gene>
    <name evidence="2" type="ORF">HD594_000991</name>
</gene>
<sequence length="401" mass="41151">MDIGVTRTRGATIALFAAVCLVAMNMRPTITAVGPLLDEIGTDTGLAIATLGLLASVPLAAWAIVSPFAHDLSQRFGMSRVVLWSLLLLTLGTAVRSLPGPTASLWIGTVLIGVALAIANVLMPAVVKRDFGGRVPLVMALYTGLLGGFGAIASGVAVPVSQIPLGGEPAGWRFSLLVTGGVLLLPAIVVWGWATRGRGHGSGRSRSHGRTGIWSDPVAWIVAAYMGLQSASFYMQVTWLATISTSTGRSSIAAGVDVMIYQIAAVGGALALPFALRGRVEALAPALLPILGIVGLSGLIVAPSGITGWVILTGLCSGASLGMSLTLMAQRARDHDGASALSGMSQSVGYVVAAIGPPVFGWLHAITAGWLAPLVLLMAVLIGQGIVGIFAGRERFVLEPR</sequence>
<feature type="transmembrane region" description="Helical" evidence="1">
    <location>
        <begin position="371"/>
        <end position="391"/>
    </location>
</feature>
<dbReference type="InterPro" id="IPR052524">
    <property type="entry name" value="MFS_Cyanate_Porter"/>
</dbReference>
<protein>
    <submittedName>
        <fullName evidence="2">CP family cyanate transporter-like MFS transporter</fullName>
    </submittedName>
</protein>
<dbReference type="PANTHER" id="PTHR23523:SF2">
    <property type="entry name" value="2-NITROIMIDAZOLE TRANSPORTER"/>
    <property type="match status" value="1"/>
</dbReference>
<dbReference type="Gene3D" id="1.20.1250.20">
    <property type="entry name" value="MFS general substrate transporter like domains"/>
    <property type="match status" value="1"/>
</dbReference>
<dbReference type="GO" id="GO:0022857">
    <property type="term" value="F:transmembrane transporter activity"/>
    <property type="evidence" value="ECO:0007669"/>
    <property type="project" value="InterPro"/>
</dbReference>
<dbReference type="Pfam" id="PF07690">
    <property type="entry name" value="MFS_1"/>
    <property type="match status" value="1"/>
</dbReference>
<feature type="transmembrane region" description="Helical" evidence="1">
    <location>
        <begin position="81"/>
        <end position="99"/>
    </location>
</feature>
<feature type="transmembrane region" description="Helical" evidence="1">
    <location>
        <begin position="172"/>
        <end position="193"/>
    </location>
</feature>
<organism evidence="2 3">
    <name type="scientific">Microbacterium thalassium</name>
    <dbReference type="NCBI Taxonomy" id="362649"/>
    <lineage>
        <taxon>Bacteria</taxon>
        <taxon>Bacillati</taxon>
        <taxon>Actinomycetota</taxon>
        <taxon>Actinomycetes</taxon>
        <taxon>Micrococcales</taxon>
        <taxon>Microbacteriaceae</taxon>
        <taxon>Microbacterium</taxon>
    </lineage>
</organism>
<dbReference type="InterPro" id="IPR011701">
    <property type="entry name" value="MFS"/>
</dbReference>
<feature type="transmembrane region" description="Helical" evidence="1">
    <location>
        <begin position="213"/>
        <end position="232"/>
    </location>
</feature>
<dbReference type="EMBL" id="JACHML010000001">
    <property type="protein sequence ID" value="MBB6390678.1"/>
    <property type="molecule type" value="Genomic_DNA"/>
</dbReference>
<dbReference type="PANTHER" id="PTHR23523">
    <property type="match status" value="1"/>
</dbReference>
<comment type="caution">
    <text evidence="2">The sequence shown here is derived from an EMBL/GenBank/DDBJ whole genome shotgun (WGS) entry which is preliminary data.</text>
</comment>
<keyword evidence="1" id="KW-0812">Transmembrane</keyword>
<name>A0A7X0KU31_9MICO</name>
<evidence type="ECO:0000313" key="3">
    <source>
        <dbReference type="Proteomes" id="UP000537775"/>
    </source>
</evidence>
<dbReference type="Proteomes" id="UP000537775">
    <property type="component" value="Unassembled WGS sequence"/>
</dbReference>
<reference evidence="2 3" key="1">
    <citation type="submission" date="2020-08" db="EMBL/GenBank/DDBJ databases">
        <title>Sequencing the genomes of 1000 actinobacteria strains.</title>
        <authorList>
            <person name="Klenk H.-P."/>
        </authorList>
    </citation>
    <scope>NUCLEOTIDE SEQUENCE [LARGE SCALE GENOMIC DNA]</scope>
    <source>
        <strain evidence="2 3">DSM 12511</strain>
    </source>
</reference>
<evidence type="ECO:0000313" key="2">
    <source>
        <dbReference type="EMBL" id="MBB6390678.1"/>
    </source>
</evidence>
<feature type="transmembrane region" description="Helical" evidence="1">
    <location>
        <begin position="47"/>
        <end position="69"/>
    </location>
</feature>
<keyword evidence="1" id="KW-0472">Membrane</keyword>
<keyword evidence="1" id="KW-1133">Transmembrane helix</keyword>
<proteinExistence type="predicted"/>
<dbReference type="SUPFAM" id="SSF103473">
    <property type="entry name" value="MFS general substrate transporter"/>
    <property type="match status" value="1"/>
</dbReference>
<dbReference type="AlphaFoldDB" id="A0A7X0KU31"/>
<feature type="transmembrane region" description="Helical" evidence="1">
    <location>
        <begin position="139"/>
        <end position="160"/>
    </location>
</feature>
<accession>A0A7X0KU31</accession>
<feature type="transmembrane region" description="Helical" evidence="1">
    <location>
        <begin position="283"/>
        <end position="302"/>
    </location>
</feature>